<dbReference type="EMBL" id="LAZR01066830">
    <property type="protein sequence ID" value="KKK52808.1"/>
    <property type="molecule type" value="Genomic_DNA"/>
</dbReference>
<reference evidence="1" key="1">
    <citation type="journal article" date="2015" name="Nature">
        <title>Complex archaea that bridge the gap between prokaryotes and eukaryotes.</title>
        <authorList>
            <person name="Spang A."/>
            <person name="Saw J.H."/>
            <person name="Jorgensen S.L."/>
            <person name="Zaremba-Niedzwiedzka K."/>
            <person name="Martijn J."/>
            <person name="Lind A.E."/>
            <person name="van Eijk R."/>
            <person name="Schleper C."/>
            <person name="Guy L."/>
            <person name="Ettema T.J."/>
        </authorList>
    </citation>
    <scope>NUCLEOTIDE SEQUENCE</scope>
</reference>
<comment type="caution">
    <text evidence="1">The sequence shown here is derived from an EMBL/GenBank/DDBJ whole genome shotgun (WGS) entry which is preliminary data.</text>
</comment>
<accession>A0A0F8W850</accession>
<organism evidence="1">
    <name type="scientific">marine sediment metagenome</name>
    <dbReference type="NCBI Taxonomy" id="412755"/>
    <lineage>
        <taxon>unclassified sequences</taxon>
        <taxon>metagenomes</taxon>
        <taxon>ecological metagenomes</taxon>
    </lineage>
</organism>
<protein>
    <submittedName>
        <fullName evidence="1">Uncharacterized protein</fullName>
    </submittedName>
</protein>
<name>A0A0F8W850_9ZZZZ</name>
<sequence>RYSLNPNLAEAGTLEIFFELPYERISTRLDIQPAVLEPEFTIIDHVIFSDFHKNGWSGRLKDLKFKININSNSSKKYILNSLDILLYINEDLNPVITADHLNFEINPGINNLVKTVKSDLPARFFMSREIECDLRLYYDTGNTMKVYQINNIPITINNF</sequence>
<evidence type="ECO:0000313" key="1">
    <source>
        <dbReference type="EMBL" id="KKK52808.1"/>
    </source>
</evidence>
<dbReference type="AlphaFoldDB" id="A0A0F8W850"/>
<gene>
    <name evidence="1" type="ORF">LCGC14_3101180</name>
</gene>
<proteinExistence type="predicted"/>
<feature type="non-terminal residue" evidence="1">
    <location>
        <position position="1"/>
    </location>
</feature>